<dbReference type="Gene3D" id="1.10.10.10">
    <property type="entry name" value="Winged helix-like DNA-binding domain superfamily/Winged helix DNA-binding domain"/>
    <property type="match status" value="1"/>
</dbReference>
<comment type="caution">
    <text evidence="5">The sequence shown here is derived from an EMBL/GenBank/DDBJ whole genome shotgun (WGS) entry which is preliminary data.</text>
</comment>
<organism evidence="5 6">
    <name type="scientific">Actinomadura craniellae</name>
    <dbReference type="NCBI Taxonomy" id="2231787"/>
    <lineage>
        <taxon>Bacteria</taxon>
        <taxon>Bacillati</taxon>
        <taxon>Actinomycetota</taxon>
        <taxon>Actinomycetes</taxon>
        <taxon>Streptosporangiales</taxon>
        <taxon>Thermomonosporaceae</taxon>
        <taxon>Actinomadura</taxon>
    </lineage>
</organism>
<sequence>MEQKAPVMHVCRRPADLVRQLSDANAAVLAGQPVDARIRPPISRSWRRSLDAGIDPRITSAPLVHDPGTLRQLRAEHPLGRHLLVLRGMLRSATDQTAHQMVIADGEGHLLWSEGPPGLRRAVDSIGLTAGACWSERSVGTNGIGTALAEGSPQYVYSAEHLVPMLHRVACAGAPIADPDTGRVIGCIDVSARAKALHPAMVSLVTAVARLAESRLALEMYAADERLRVQYLSRLGGPGALVTVTGRVLAAEPAGWCTGRIPLLVDEGPATLPDGRLVMVETVGEARLLRALTPGESRPALWLSLLGGEQPQVRVGERTVPLSLRHAEILALLILHPRGLTAERLSAYVYGDEGNPGTIRAEIHRLRAQLGGIISAKPYRLDVEADADFQAVRRRLAAGDVTGAVRLYGGELLPRSESPELCAERAELAVRLRRQVLDGGGVESLWDYAQDGACQDDLEVFQRLAAVLPPGDPRQISVQLRVRRLTRDG</sequence>
<dbReference type="RefSeq" id="WP_111862708.1">
    <property type="nucleotide sequence ID" value="NZ_QLYX01000001.1"/>
</dbReference>
<dbReference type="InterPro" id="IPR016032">
    <property type="entry name" value="Sig_transdc_resp-reg_C-effctor"/>
</dbReference>
<dbReference type="SMART" id="SM00862">
    <property type="entry name" value="Trans_reg_C"/>
    <property type="match status" value="1"/>
</dbReference>
<dbReference type="GO" id="GO:0000160">
    <property type="term" value="P:phosphorelay signal transduction system"/>
    <property type="evidence" value="ECO:0007669"/>
    <property type="project" value="InterPro"/>
</dbReference>
<name>A0A365HCK8_9ACTN</name>
<feature type="domain" description="OmpR/PhoB-type" evidence="4">
    <location>
        <begin position="317"/>
        <end position="381"/>
    </location>
</feature>
<dbReference type="EMBL" id="QLYX01000001">
    <property type="protein sequence ID" value="RAY16656.1"/>
    <property type="molecule type" value="Genomic_DNA"/>
</dbReference>
<evidence type="ECO:0000256" key="1">
    <source>
        <dbReference type="ARBA" id="ARBA00023015"/>
    </source>
</evidence>
<protein>
    <submittedName>
        <fullName evidence="5">Transcriptional regulator</fullName>
    </submittedName>
</protein>
<evidence type="ECO:0000313" key="5">
    <source>
        <dbReference type="EMBL" id="RAY16656.1"/>
    </source>
</evidence>
<dbReference type="SUPFAM" id="SSF46894">
    <property type="entry name" value="C-terminal effector domain of the bipartite response regulators"/>
    <property type="match status" value="1"/>
</dbReference>
<keyword evidence="3" id="KW-0804">Transcription</keyword>
<accession>A0A365HCK8</accession>
<dbReference type="Pfam" id="PF01590">
    <property type="entry name" value="GAF"/>
    <property type="match status" value="1"/>
</dbReference>
<reference evidence="5 6" key="1">
    <citation type="submission" date="2018-06" db="EMBL/GenBank/DDBJ databases">
        <title>Actinomadura craniellae sp. nov. isolated from marine sponge Craniella sp.</title>
        <authorList>
            <person name="Li L."/>
            <person name="Xu Q.H."/>
            <person name="Lin H.W."/>
            <person name="Lu Y.H."/>
        </authorList>
    </citation>
    <scope>NUCLEOTIDE SEQUENCE [LARGE SCALE GENOMIC DNA]</scope>
    <source>
        <strain evidence="5 6">LHW63021</strain>
    </source>
</reference>
<keyword evidence="1" id="KW-0805">Transcription regulation</keyword>
<dbReference type="OrthoDB" id="3928741at2"/>
<proteinExistence type="predicted"/>
<evidence type="ECO:0000256" key="2">
    <source>
        <dbReference type="ARBA" id="ARBA00023125"/>
    </source>
</evidence>
<gene>
    <name evidence="5" type="ORF">DPM19_00250</name>
</gene>
<evidence type="ECO:0000259" key="4">
    <source>
        <dbReference type="SMART" id="SM00862"/>
    </source>
</evidence>
<keyword evidence="6" id="KW-1185">Reference proteome</keyword>
<dbReference type="InterPro" id="IPR036388">
    <property type="entry name" value="WH-like_DNA-bd_sf"/>
</dbReference>
<dbReference type="AlphaFoldDB" id="A0A365HCK8"/>
<keyword evidence="2" id="KW-0238">DNA-binding</keyword>
<evidence type="ECO:0000313" key="6">
    <source>
        <dbReference type="Proteomes" id="UP000251891"/>
    </source>
</evidence>
<evidence type="ECO:0000256" key="3">
    <source>
        <dbReference type="ARBA" id="ARBA00023163"/>
    </source>
</evidence>
<dbReference type="GO" id="GO:0003677">
    <property type="term" value="F:DNA binding"/>
    <property type="evidence" value="ECO:0007669"/>
    <property type="project" value="UniProtKB-KW"/>
</dbReference>
<dbReference type="InterPro" id="IPR029016">
    <property type="entry name" value="GAF-like_dom_sf"/>
</dbReference>
<dbReference type="GO" id="GO:0006355">
    <property type="term" value="P:regulation of DNA-templated transcription"/>
    <property type="evidence" value="ECO:0007669"/>
    <property type="project" value="InterPro"/>
</dbReference>
<dbReference type="InterPro" id="IPR001867">
    <property type="entry name" value="OmpR/PhoB-type_DNA-bd"/>
</dbReference>
<dbReference type="InterPro" id="IPR003018">
    <property type="entry name" value="GAF"/>
</dbReference>
<dbReference type="Gene3D" id="3.30.450.40">
    <property type="match status" value="1"/>
</dbReference>
<dbReference type="Proteomes" id="UP000251891">
    <property type="component" value="Unassembled WGS sequence"/>
</dbReference>